<evidence type="ECO:0000313" key="3">
    <source>
        <dbReference type="EMBL" id="EHL02136.1"/>
    </source>
</evidence>
<evidence type="ECO:0000256" key="1">
    <source>
        <dbReference type="SAM" id="MobiDB-lite"/>
    </source>
</evidence>
<dbReference type="Pfam" id="PF25534">
    <property type="entry name" value="DUF7918"/>
    <property type="match status" value="1"/>
</dbReference>
<dbReference type="AlphaFoldDB" id="H0EGZ5"/>
<dbReference type="EMBL" id="AGUE01000032">
    <property type="protein sequence ID" value="EHL02136.1"/>
    <property type="molecule type" value="Genomic_DNA"/>
</dbReference>
<proteinExistence type="predicted"/>
<feature type="region of interest" description="Disordered" evidence="1">
    <location>
        <begin position="231"/>
        <end position="253"/>
    </location>
</feature>
<dbReference type="Proteomes" id="UP000005446">
    <property type="component" value="Unassembled WGS sequence"/>
</dbReference>
<dbReference type="InParanoid" id="H0EGZ5"/>
<name>H0EGZ5_GLAL7</name>
<dbReference type="HOGENOM" id="CLU_1026930_0_0_1"/>
<evidence type="ECO:0000259" key="2">
    <source>
        <dbReference type="Pfam" id="PF25534"/>
    </source>
</evidence>
<protein>
    <recommendedName>
        <fullName evidence="2">DUF7918 domain-containing protein</fullName>
    </recommendedName>
</protein>
<dbReference type="OrthoDB" id="3364132at2759"/>
<organism evidence="3 4">
    <name type="scientific">Glarea lozoyensis (strain ATCC 74030 / MF5533)</name>
    <dbReference type="NCBI Taxonomy" id="1104152"/>
    <lineage>
        <taxon>Eukaryota</taxon>
        <taxon>Fungi</taxon>
        <taxon>Dikarya</taxon>
        <taxon>Ascomycota</taxon>
        <taxon>Pezizomycotina</taxon>
        <taxon>Leotiomycetes</taxon>
        <taxon>Helotiales</taxon>
        <taxon>Helotiaceae</taxon>
        <taxon>Glarea</taxon>
    </lineage>
</organism>
<reference evidence="3 4" key="1">
    <citation type="journal article" date="2012" name="Eukaryot. Cell">
        <title>Genome sequence of the fungus Glarea lozoyensis: the first genome sequence of a species from the Helotiaceae family.</title>
        <authorList>
            <person name="Youssar L."/>
            <person name="Gruening B.A."/>
            <person name="Erxleben A."/>
            <person name="Guenther S."/>
            <person name="Huettel W."/>
        </authorList>
    </citation>
    <scope>NUCLEOTIDE SEQUENCE [LARGE SCALE GENOMIC DNA]</scope>
    <source>
        <strain evidence="4">ATCC 74030 / MF5533</strain>
    </source>
</reference>
<dbReference type="InterPro" id="IPR057678">
    <property type="entry name" value="DUF7918"/>
</dbReference>
<feature type="domain" description="DUF7918" evidence="2">
    <location>
        <begin position="3"/>
        <end position="125"/>
    </location>
</feature>
<accession>H0EGZ5</accession>
<comment type="caution">
    <text evidence="3">The sequence shown here is derived from an EMBL/GenBank/DDBJ whole genome shotgun (WGS) entry which is preliminary data.</text>
</comment>
<gene>
    <name evidence="3" type="ORF">M7I_1727</name>
</gene>
<evidence type="ECO:0000313" key="4">
    <source>
        <dbReference type="Proteomes" id="UP000005446"/>
    </source>
</evidence>
<sequence length="271" mass="31432">MTGITITVRVNGQDLPEYPTSNDLQKLQNKRLKRHMEKVTTTHYIEVEDGATFEVFLSVEPPYRMDCPMLGFRVFVDGDWIQEPTLSREVYEEDGKWSEIVTGPAVEVGGKLAYRPMIFKPVAVKMVWEKDYEKEVHLKSVVKGTVTEGVVYGDTVEANEEVEFLKLKHMDGVDYMRIQQIFKYRNKKPLPEIDKETISADETLLLQQYLAKLREEKKVIKQEEGIKHRNELASESSLGLKEDENEDGDPFRRSLRRKRRCTEVIDLTGDE</sequence>
<keyword evidence="4" id="KW-1185">Reference proteome</keyword>